<dbReference type="AlphaFoldDB" id="A0A2Y9R827"/>
<keyword evidence="6" id="KW-1185">Reference proteome</keyword>
<dbReference type="SUPFAM" id="SSF48726">
    <property type="entry name" value="Immunoglobulin"/>
    <property type="match status" value="1"/>
</dbReference>
<keyword evidence="3 5" id="KW-0472">Membrane</keyword>
<name>A0A2Y9R827_TRIMA</name>
<dbReference type="InterPro" id="IPR013783">
    <property type="entry name" value="Ig-like_fold"/>
</dbReference>
<organism evidence="6 7">
    <name type="scientific">Trichechus manatus latirostris</name>
    <name type="common">Florida manatee</name>
    <dbReference type="NCBI Taxonomy" id="127582"/>
    <lineage>
        <taxon>Eukaryota</taxon>
        <taxon>Metazoa</taxon>
        <taxon>Chordata</taxon>
        <taxon>Craniata</taxon>
        <taxon>Vertebrata</taxon>
        <taxon>Euteleostomi</taxon>
        <taxon>Mammalia</taxon>
        <taxon>Eutheria</taxon>
        <taxon>Afrotheria</taxon>
        <taxon>Sirenia</taxon>
        <taxon>Trichechidae</taxon>
        <taxon>Trichechus</taxon>
    </lineage>
</organism>
<dbReference type="RefSeq" id="XP_023590652.1">
    <property type="nucleotide sequence ID" value="XM_023734884.1"/>
</dbReference>
<dbReference type="InParanoid" id="A0A2Y9R827"/>
<dbReference type="GO" id="GO:0016020">
    <property type="term" value="C:membrane"/>
    <property type="evidence" value="ECO:0007669"/>
    <property type="project" value="UniProtKB-SubCell"/>
</dbReference>
<reference evidence="7" key="1">
    <citation type="submission" date="2025-08" db="UniProtKB">
        <authorList>
            <consortium name="RefSeq"/>
        </authorList>
    </citation>
    <scope>IDENTIFICATION</scope>
</reference>
<evidence type="ECO:0000313" key="7">
    <source>
        <dbReference type="RefSeq" id="XP_023590652.1"/>
    </source>
</evidence>
<gene>
    <name evidence="7" type="primary">CD58</name>
</gene>
<dbReference type="STRING" id="127582.A0A2Y9R827"/>
<dbReference type="GO" id="GO:0005102">
    <property type="term" value="F:signaling receptor binding"/>
    <property type="evidence" value="ECO:0007669"/>
    <property type="project" value="TreeGrafter"/>
</dbReference>
<dbReference type="PANTHER" id="PTHR12080:SF55">
    <property type="entry name" value="LYMPHOCYTE FUNCTION-ASSOCIATED ANTIGEN 3"/>
    <property type="match status" value="1"/>
</dbReference>
<dbReference type="GO" id="GO:0009986">
    <property type="term" value="C:cell surface"/>
    <property type="evidence" value="ECO:0007669"/>
    <property type="project" value="TreeGrafter"/>
</dbReference>
<accession>A0A2Y9R827</accession>
<evidence type="ECO:0000256" key="2">
    <source>
        <dbReference type="ARBA" id="ARBA00022729"/>
    </source>
</evidence>
<dbReference type="GeneID" id="105756493"/>
<protein>
    <submittedName>
        <fullName evidence="7">Lymphocyte function-associated antigen 3 isoform X1</fullName>
    </submittedName>
</protein>
<dbReference type="OrthoDB" id="9427418at2759"/>
<dbReference type="FunCoup" id="A0A2Y9R827">
    <property type="interactions" value="317"/>
</dbReference>
<dbReference type="InterPro" id="IPR036179">
    <property type="entry name" value="Ig-like_dom_sf"/>
</dbReference>
<proteinExistence type="predicted"/>
<dbReference type="InterPro" id="IPR015631">
    <property type="entry name" value="CD2/SLAM_rcpt"/>
</dbReference>
<evidence type="ECO:0000256" key="4">
    <source>
        <dbReference type="ARBA" id="ARBA00023180"/>
    </source>
</evidence>
<keyword evidence="5" id="KW-0812">Transmembrane</keyword>
<dbReference type="PANTHER" id="PTHR12080">
    <property type="entry name" value="SIGNALING LYMPHOCYTIC ACTIVATION MOLECULE"/>
    <property type="match status" value="1"/>
</dbReference>
<dbReference type="Gene3D" id="2.60.40.10">
    <property type="entry name" value="Immunoglobulins"/>
    <property type="match status" value="1"/>
</dbReference>
<evidence type="ECO:0000256" key="3">
    <source>
        <dbReference type="ARBA" id="ARBA00023136"/>
    </source>
</evidence>
<evidence type="ECO:0000256" key="1">
    <source>
        <dbReference type="ARBA" id="ARBA00004370"/>
    </source>
</evidence>
<keyword evidence="5" id="KW-1133">Transmembrane helix</keyword>
<dbReference type="CTD" id="965"/>
<feature type="transmembrane region" description="Helical" evidence="5">
    <location>
        <begin position="217"/>
        <end position="235"/>
    </location>
</feature>
<sequence length="252" mass="28665">MAVGSAPGRALRVLRLICLLLSFDFISCVSEGVYGIMNKSVTLKPLQDTVFKEITWKKQKDKIVEWYRDSELRAFPPFQGRILLNTTSGDLTIFNLTSSDEDRYEIESQDLKDSIVFFLSVIELLPSPILNCTLTDKNIIVQCTIPEHYNSHVEFIEYSWNCGLQLCNSTSSKLEISFKENDLSQEIQCVLSNRVSKMKSSITLGTCVPNHHSRHRWLLILAFVTSLVIVILMLFGKGVLRSCRKTHRPNSS</sequence>
<dbReference type="KEGG" id="tmu:105756493"/>
<evidence type="ECO:0000313" key="6">
    <source>
        <dbReference type="Proteomes" id="UP000248480"/>
    </source>
</evidence>
<dbReference type="Proteomes" id="UP000248480">
    <property type="component" value="Unplaced"/>
</dbReference>
<keyword evidence="2" id="KW-0732">Signal</keyword>
<comment type="subcellular location">
    <subcellularLocation>
        <location evidence="1">Membrane</location>
    </subcellularLocation>
</comment>
<evidence type="ECO:0000256" key="5">
    <source>
        <dbReference type="SAM" id="Phobius"/>
    </source>
</evidence>
<keyword evidence="4" id="KW-0325">Glycoprotein</keyword>
<dbReference type="CDD" id="cd05775">
    <property type="entry name" value="IgV_CD2_like_N"/>
    <property type="match status" value="1"/>
</dbReference>